<evidence type="ECO:0000313" key="8">
    <source>
        <dbReference type="Proteomes" id="UP001141552"/>
    </source>
</evidence>
<dbReference type="Pfam" id="PF01027">
    <property type="entry name" value="Bax1-I"/>
    <property type="match status" value="1"/>
</dbReference>
<organism evidence="7 8">
    <name type="scientific">Turnera subulata</name>
    <dbReference type="NCBI Taxonomy" id="218843"/>
    <lineage>
        <taxon>Eukaryota</taxon>
        <taxon>Viridiplantae</taxon>
        <taxon>Streptophyta</taxon>
        <taxon>Embryophyta</taxon>
        <taxon>Tracheophyta</taxon>
        <taxon>Spermatophyta</taxon>
        <taxon>Magnoliopsida</taxon>
        <taxon>eudicotyledons</taxon>
        <taxon>Gunneridae</taxon>
        <taxon>Pentapetalae</taxon>
        <taxon>rosids</taxon>
        <taxon>fabids</taxon>
        <taxon>Malpighiales</taxon>
        <taxon>Passifloraceae</taxon>
        <taxon>Turnera</taxon>
    </lineage>
</organism>
<dbReference type="EMBL" id="JAKUCV010001598">
    <property type="protein sequence ID" value="KAJ4845718.1"/>
    <property type="molecule type" value="Genomic_DNA"/>
</dbReference>
<dbReference type="Proteomes" id="UP001141552">
    <property type="component" value="Unassembled WGS sequence"/>
</dbReference>
<feature type="transmembrane region" description="Helical" evidence="5">
    <location>
        <begin position="125"/>
        <end position="146"/>
    </location>
</feature>
<feature type="transmembrane region" description="Helical" evidence="5">
    <location>
        <begin position="240"/>
        <end position="262"/>
    </location>
</feature>
<keyword evidence="2 5" id="KW-0812">Transmembrane</keyword>
<dbReference type="InterPro" id="IPR006214">
    <property type="entry name" value="Bax_inhibitor_1-related"/>
</dbReference>
<evidence type="ECO:0000256" key="4">
    <source>
        <dbReference type="ARBA" id="ARBA00023136"/>
    </source>
</evidence>
<evidence type="ECO:0000256" key="3">
    <source>
        <dbReference type="ARBA" id="ARBA00022989"/>
    </source>
</evidence>
<dbReference type="PANTHER" id="PTHR23291:SF50">
    <property type="entry name" value="PROTEIN LIFEGUARD 4"/>
    <property type="match status" value="1"/>
</dbReference>
<reference evidence="7" key="1">
    <citation type="submission" date="2022-02" db="EMBL/GenBank/DDBJ databases">
        <authorList>
            <person name="Henning P.M."/>
            <person name="McCubbin A.G."/>
            <person name="Shore J.S."/>
        </authorList>
    </citation>
    <scope>NUCLEOTIDE SEQUENCE</scope>
    <source>
        <strain evidence="7">F60SS</strain>
        <tissue evidence="7">Leaves</tissue>
    </source>
</reference>
<comment type="subcellular location">
    <subcellularLocation>
        <location evidence="1">Membrane</location>
        <topology evidence="1">Multi-pass membrane protein</topology>
    </subcellularLocation>
</comment>
<sequence>MNSTRLLLKPATLISRRILTPGGAAGGHLHPFSLTGAAEVVGTVSLRPSISNPPHHHHHSWNHQDQPPPRRPISKKSPSSLVGVASSHDDDQYAITPVKAEKDGEVAAAAGVEINQRRMGFIRKVYGIVTTQLVATSSVSAFMMVNPSIGHFICSSPSIPWLLFGAGLGSLGLLHVFENKHPQNLITLGAFTLTTSLMIFFPAFIDPRTLAFNAWGALLFAGYIVADTDSLIKRFKYDEYILASVSLFLDILNLFLKILQILQKIAKAKR</sequence>
<evidence type="ECO:0000256" key="6">
    <source>
        <dbReference type="SAM" id="MobiDB-lite"/>
    </source>
</evidence>
<protein>
    <submittedName>
        <fullName evidence="7">Uncharacterized protein</fullName>
    </submittedName>
</protein>
<keyword evidence="3 5" id="KW-1133">Transmembrane helix</keyword>
<evidence type="ECO:0000313" key="7">
    <source>
        <dbReference type="EMBL" id="KAJ4845718.1"/>
    </source>
</evidence>
<feature type="transmembrane region" description="Helical" evidence="5">
    <location>
        <begin position="158"/>
        <end position="177"/>
    </location>
</feature>
<feature type="transmembrane region" description="Helical" evidence="5">
    <location>
        <begin position="184"/>
        <end position="204"/>
    </location>
</feature>
<name>A0A9Q0G8U1_9ROSI</name>
<reference evidence="7" key="2">
    <citation type="journal article" date="2023" name="Plants (Basel)">
        <title>Annotation of the Turnera subulata (Passifloraceae) Draft Genome Reveals the S-Locus Evolved after the Divergence of Turneroideae from Passifloroideae in a Stepwise Manner.</title>
        <authorList>
            <person name="Henning P.M."/>
            <person name="Roalson E.H."/>
            <person name="Mir W."/>
            <person name="McCubbin A.G."/>
            <person name="Shore J.S."/>
        </authorList>
    </citation>
    <scope>NUCLEOTIDE SEQUENCE</scope>
    <source>
        <strain evidence="7">F60SS</strain>
    </source>
</reference>
<dbReference type="GO" id="GO:0016020">
    <property type="term" value="C:membrane"/>
    <property type="evidence" value="ECO:0007669"/>
    <property type="project" value="UniProtKB-SubCell"/>
</dbReference>
<dbReference type="AlphaFoldDB" id="A0A9Q0G8U1"/>
<dbReference type="OrthoDB" id="7933078at2759"/>
<comment type="caution">
    <text evidence="5">Lacks conserved residue(s) required for the propagation of feature annotation.</text>
</comment>
<accession>A0A9Q0G8U1</accession>
<dbReference type="PANTHER" id="PTHR23291">
    <property type="entry name" value="BAX INHIBITOR-RELATED"/>
    <property type="match status" value="1"/>
</dbReference>
<evidence type="ECO:0000256" key="5">
    <source>
        <dbReference type="RuleBase" id="RU004379"/>
    </source>
</evidence>
<keyword evidence="8" id="KW-1185">Reference proteome</keyword>
<comment type="caution">
    <text evidence="7">The sequence shown here is derived from an EMBL/GenBank/DDBJ whole genome shotgun (WGS) entry which is preliminary data.</text>
</comment>
<comment type="similarity">
    <text evidence="5">Belongs to the BI1 family.</text>
</comment>
<evidence type="ECO:0000256" key="2">
    <source>
        <dbReference type="ARBA" id="ARBA00022692"/>
    </source>
</evidence>
<feature type="region of interest" description="Disordered" evidence="6">
    <location>
        <begin position="46"/>
        <end position="87"/>
    </location>
</feature>
<evidence type="ECO:0000256" key="1">
    <source>
        <dbReference type="ARBA" id="ARBA00004141"/>
    </source>
</evidence>
<gene>
    <name evidence="7" type="ORF">Tsubulata_014592</name>
</gene>
<keyword evidence="4 5" id="KW-0472">Membrane</keyword>
<proteinExistence type="inferred from homology"/>